<evidence type="ECO:0000256" key="1">
    <source>
        <dbReference type="SAM" id="Phobius"/>
    </source>
</evidence>
<sequence>MKSFLNVLFNMCFFVIDITLVIGCLSLIIILYNRLKDSSNIIGMIFAIIMVVIGFRLVAMDILNIVKRK</sequence>
<name>A0ABW8TFJ7_9CLOT</name>
<accession>A0ABW8TFJ7</accession>
<organism evidence="2 3">
    <name type="scientific">Clostridium neuense</name>
    <dbReference type="NCBI Taxonomy" id="1728934"/>
    <lineage>
        <taxon>Bacteria</taxon>
        <taxon>Bacillati</taxon>
        <taxon>Bacillota</taxon>
        <taxon>Clostridia</taxon>
        <taxon>Eubacteriales</taxon>
        <taxon>Clostridiaceae</taxon>
        <taxon>Clostridium</taxon>
    </lineage>
</organism>
<feature type="transmembrane region" description="Helical" evidence="1">
    <location>
        <begin position="7"/>
        <end position="32"/>
    </location>
</feature>
<keyword evidence="1" id="KW-0812">Transmembrane</keyword>
<gene>
    <name evidence="2" type="ORF">ACJDT4_12410</name>
</gene>
<reference evidence="2 3" key="1">
    <citation type="submission" date="2024-11" db="EMBL/GenBank/DDBJ databases">
        <authorList>
            <person name="Heng Y.C."/>
            <person name="Lim A.C.H."/>
            <person name="Lee J.K.Y."/>
            <person name="Kittelmann S."/>
        </authorList>
    </citation>
    <scope>NUCLEOTIDE SEQUENCE [LARGE SCALE GENOMIC DNA]</scope>
    <source>
        <strain evidence="2 3">WILCCON 0114</strain>
    </source>
</reference>
<feature type="transmembrane region" description="Helical" evidence="1">
    <location>
        <begin position="38"/>
        <end position="59"/>
    </location>
</feature>
<keyword evidence="1" id="KW-1133">Transmembrane helix</keyword>
<keyword evidence="1" id="KW-0472">Membrane</keyword>
<protein>
    <submittedName>
        <fullName evidence="2">Uncharacterized protein</fullName>
    </submittedName>
</protein>
<evidence type="ECO:0000313" key="3">
    <source>
        <dbReference type="Proteomes" id="UP001623592"/>
    </source>
</evidence>
<proteinExistence type="predicted"/>
<dbReference type="Proteomes" id="UP001623592">
    <property type="component" value="Unassembled WGS sequence"/>
</dbReference>
<dbReference type="RefSeq" id="WP_406787883.1">
    <property type="nucleotide sequence ID" value="NZ_JBJIAA010000009.1"/>
</dbReference>
<dbReference type="EMBL" id="JBJIAA010000009">
    <property type="protein sequence ID" value="MFL0251230.1"/>
    <property type="molecule type" value="Genomic_DNA"/>
</dbReference>
<keyword evidence="3" id="KW-1185">Reference proteome</keyword>
<evidence type="ECO:0000313" key="2">
    <source>
        <dbReference type="EMBL" id="MFL0251230.1"/>
    </source>
</evidence>
<comment type="caution">
    <text evidence="2">The sequence shown here is derived from an EMBL/GenBank/DDBJ whole genome shotgun (WGS) entry which is preliminary data.</text>
</comment>